<proteinExistence type="predicted"/>
<evidence type="ECO:0000256" key="2">
    <source>
        <dbReference type="SAM" id="MobiDB-lite"/>
    </source>
</evidence>
<organism evidence="3 4">
    <name type="scientific">Candidatus Wolfebacteria bacterium GW2011_GWA2_42_10</name>
    <dbReference type="NCBI Taxonomy" id="1619004"/>
    <lineage>
        <taxon>Bacteria</taxon>
        <taxon>Candidatus Wolfeibacteriota</taxon>
    </lineage>
</organism>
<feature type="region of interest" description="Disordered" evidence="2">
    <location>
        <begin position="227"/>
        <end position="247"/>
    </location>
</feature>
<protein>
    <submittedName>
        <fullName evidence="3">Uncharacterized protein</fullName>
    </submittedName>
</protein>
<dbReference type="AlphaFoldDB" id="A0A0G0XL67"/>
<dbReference type="EMBL" id="LCCF01000006">
    <property type="protein sequence ID" value="KKS25162.1"/>
    <property type="molecule type" value="Genomic_DNA"/>
</dbReference>
<keyword evidence="1" id="KW-0175">Coiled coil</keyword>
<accession>A0A0G0XL67</accession>
<sequence>MYTRLGEHFQSITGNSFVHSPARGANAPLCGEKECQMSKRIQARVRQRTQATTDGSAPASSRYASLLERTFAIYQSGGTELPTDLAAEWEAALAADRESLLAFIVQPIAAGLIEPRLAQLVLGSDNKYTALATDWAAVAAFTGYRPAGFNRYESGKSLDALAAKQSGAMTPATGSWAAMAAAMEAQRGMGAMLRAWHEREFPFGQQRDHGDRGGDVRSRVSAAIAEATKPAAKPPEPTLEQKLASAEADEAKAVAEKRYSDAEAAAKSANDLRKQIEAAKTPPAPTAPAVNTNPPPTNAGDLIARIKRLDIPASSKQKLLAKALLNDDDTEEVVAAIESAV</sequence>
<evidence type="ECO:0000256" key="1">
    <source>
        <dbReference type="SAM" id="Coils"/>
    </source>
</evidence>
<gene>
    <name evidence="3" type="ORF">UU85_C0006G0030</name>
</gene>
<evidence type="ECO:0000313" key="3">
    <source>
        <dbReference type="EMBL" id="KKS25162.1"/>
    </source>
</evidence>
<evidence type="ECO:0000313" key="4">
    <source>
        <dbReference type="Proteomes" id="UP000034256"/>
    </source>
</evidence>
<name>A0A0G0XL67_9BACT</name>
<feature type="coiled-coil region" evidence="1">
    <location>
        <begin position="252"/>
        <end position="279"/>
    </location>
</feature>
<reference evidence="3 4" key="1">
    <citation type="journal article" date="2015" name="Nature">
        <title>rRNA introns, odd ribosomes, and small enigmatic genomes across a large radiation of phyla.</title>
        <authorList>
            <person name="Brown C.T."/>
            <person name="Hug L.A."/>
            <person name="Thomas B.C."/>
            <person name="Sharon I."/>
            <person name="Castelle C.J."/>
            <person name="Singh A."/>
            <person name="Wilkins M.J."/>
            <person name="Williams K.H."/>
            <person name="Banfield J.F."/>
        </authorList>
    </citation>
    <scope>NUCLEOTIDE SEQUENCE [LARGE SCALE GENOMIC DNA]</scope>
</reference>
<comment type="caution">
    <text evidence="3">The sequence shown here is derived from an EMBL/GenBank/DDBJ whole genome shotgun (WGS) entry which is preliminary data.</text>
</comment>
<feature type="region of interest" description="Disordered" evidence="2">
    <location>
        <begin position="280"/>
        <end position="299"/>
    </location>
</feature>
<dbReference type="Proteomes" id="UP000034256">
    <property type="component" value="Unassembled WGS sequence"/>
</dbReference>